<evidence type="ECO:0000313" key="6">
    <source>
        <dbReference type="Proteomes" id="UP001623592"/>
    </source>
</evidence>
<dbReference type="NCBIfam" id="TIGR00152">
    <property type="entry name" value="dephospho-CoA kinase"/>
    <property type="match status" value="1"/>
</dbReference>
<dbReference type="Pfam" id="PF01121">
    <property type="entry name" value="CoaE"/>
    <property type="match status" value="1"/>
</dbReference>
<evidence type="ECO:0000256" key="2">
    <source>
        <dbReference type="ARBA" id="ARBA00022840"/>
    </source>
</evidence>
<gene>
    <name evidence="3 5" type="primary">coaE</name>
    <name evidence="5" type="ORF">ACJDT4_18195</name>
</gene>
<keyword evidence="6" id="KW-1185">Reference proteome</keyword>
<dbReference type="CDD" id="cd02022">
    <property type="entry name" value="DPCK"/>
    <property type="match status" value="1"/>
</dbReference>
<dbReference type="PANTHER" id="PTHR10695">
    <property type="entry name" value="DEPHOSPHO-COA KINASE-RELATED"/>
    <property type="match status" value="1"/>
</dbReference>
<comment type="catalytic activity">
    <reaction evidence="3">
        <text>3'-dephospho-CoA + ATP = ADP + CoA + H(+)</text>
        <dbReference type="Rhea" id="RHEA:18245"/>
        <dbReference type="ChEBI" id="CHEBI:15378"/>
        <dbReference type="ChEBI" id="CHEBI:30616"/>
        <dbReference type="ChEBI" id="CHEBI:57287"/>
        <dbReference type="ChEBI" id="CHEBI:57328"/>
        <dbReference type="ChEBI" id="CHEBI:456216"/>
        <dbReference type="EC" id="2.7.1.24"/>
    </reaction>
</comment>
<sequence length="202" mass="23659">MFKIGLTGGIGTGKSTVARMFMEKGMFIIDADKISREVIEMYPEIKDKIKDDFGIQFFDEEDKFMRRRFGDFIFKNENARKQYEDIIIPYIKKSIFRQMKVCEGMGEKVCILDAPTLIENGLHREMDINILIVVDREIQIKRVMERDNMDMKNVINRINSQMSLEEKRKYVDFVVDTGISFQHTGEQVDKIMDSIKILGDCK</sequence>
<protein>
    <recommendedName>
        <fullName evidence="3 4">Dephospho-CoA kinase</fullName>
        <ecNumber evidence="3 4">2.7.1.24</ecNumber>
    </recommendedName>
    <alternativeName>
        <fullName evidence="3">Dephosphocoenzyme A kinase</fullName>
    </alternativeName>
</protein>
<dbReference type="Gene3D" id="3.40.50.300">
    <property type="entry name" value="P-loop containing nucleotide triphosphate hydrolases"/>
    <property type="match status" value="1"/>
</dbReference>
<comment type="function">
    <text evidence="3">Catalyzes the phosphorylation of the 3'-hydroxyl group of dephosphocoenzyme A to form coenzyme A.</text>
</comment>
<comment type="similarity">
    <text evidence="3">Belongs to the CoaE family.</text>
</comment>
<proteinExistence type="inferred from homology"/>
<dbReference type="PANTHER" id="PTHR10695:SF46">
    <property type="entry name" value="BIFUNCTIONAL COENZYME A SYNTHASE-RELATED"/>
    <property type="match status" value="1"/>
</dbReference>
<comment type="caution">
    <text evidence="5">The sequence shown here is derived from an EMBL/GenBank/DDBJ whole genome shotgun (WGS) entry which is preliminary data.</text>
</comment>
<dbReference type="PROSITE" id="PS51219">
    <property type="entry name" value="DPCK"/>
    <property type="match status" value="1"/>
</dbReference>
<dbReference type="SUPFAM" id="SSF52540">
    <property type="entry name" value="P-loop containing nucleoside triphosphate hydrolases"/>
    <property type="match status" value="1"/>
</dbReference>
<dbReference type="HAMAP" id="MF_00376">
    <property type="entry name" value="Dephospho_CoA_kinase"/>
    <property type="match status" value="1"/>
</dbReference>
<dbReference type="GO" id="GO:0004140">
    <property type="term" value="F:dephospho-CoA kinase activity"/>
    <property type="evidence" value="ECO:0007669"/>
    <property type="project" value="UniProtKB-EC"/>
</dbReference>
<keyword evidence="2 3" id="KW-0067">ATP-binding</keyword>
<accession>A0ABW8TJ52</accession>
<name>A0ABW8TJ52_9CLOT</name>
<keyword evidence="3" id="KW-0963">Cytoplasm</keyword>
<feature type="binding site" evidence="3">
    <location>
        <begin position="11"/>
        <end position="16"/>
    </location>
    <ligand>
        <name>ATP</name>
        <dbReference type="ChEBI" id="CHEBI:30616"/>
    </ligand>
</feature>
<dbReference type="EMBL" id="JBJIAA010000016">
    <property type="protein sequence ID" value="MFL0252347.1"/>
    <property type="molecule type" value="Genomic_DNA"/>
</dbReference>
<evidence type="ECO:0000256" key="1">
    <source>
        <dbReference type="ARBA" id="ARBA00022741"/>
    </source>
</evidence>
<keyword evidence="3 5" id="KW-0808">Transferase</keyword>
<dbReference type="InterPro" id="IPR001977">
    <property type="entry name" value="Depp_CoAkinase"/>
</dbReference>
<dbReference type="Proteomes" id="UP001623592">
    <property type="component" value="Unassembled WGS sequence"/>
</dbReference>
<keyword evidence="1 3" id="KW-0547">Nucleotide-binding</keyword>
<comment type="subcellular location">
    <subcellularLocation>
        <location evidence="3">Cytoplasm</location>
    </subcellularLocation>
</comment>
<evidence type="ECO:0000313" key="5">
    <source>
        <dbReference type="EMBL" id="MFL0252347.1"/>
    </source>
</evidence>
<reference evidence="5 6" key="1">
    <citation type="submission" date="2024-11" db="EMBL/GenBank/DDBJ databases">
        <authorList>
            <person name="Heng Y.C."/>
            <person name="Lim A.C.H."/>
            <person name="Lee J.K.Y."/>
            <person name="Kittelmann S."/>
        </authorList>
    </citation>
    <scope>NUCLEOTIDE SEQUENCE [LARGE SCALE GENOMIC DNA]</scope>
    <source>
        <strain evidence="5 6">WILCCON 0114</strain>
    </source>
</reference>
<dbReference type="InterPro" id="IPR027417">
    <property type="entry name" value="P-loop_NTPase"/>
</dbReference>
<organism evidence="5 6">
    <name type="scientific">Clostridium neuense</name>
    <dbReference type="NCBI Taxonomy" id="1728934"/>
    <lineage>
        <taxon>Bacteria</taxon>
        <taxon>Bacillati</taxon>
        <taxon>Bacillota</taxon>
        <taxon>Clostridia</taxon>
        <taxon>Eubacteriales</taxon>
        <taxon>Clostridiaceae</taxon>
        <taxon>Clostridium</taxon>
    </lineage>
</organism>
<dbReference type="EC" id="2.7.1.24" evidence="3 4"/>
<keyword evidence="3 5" id="KW-0418">Kinase</keyword>
<dbReference type="RefSeq" id="WP_406789004.1">
    <property type="nucleotide sequence ID" value="NZ_JBJIAA010000016.1"/>
</dbReference>
<evidence type="ECO:0000256" key="3">
    <source>
        <dbReference type="HAMAP-Rule" id="MF_00376"/>
    </source>
</evidence>
<keyword evidence="3" id="KW-0173">Coenzyme A biosynthesis</keyword>
<comment type="pathway">
    <text evidence="3">Cofactor biosynthesis; coenzyme A biosynthesis; CoA from (R)-pantothenate: step 5/5.</text>
</comment>
<evidence type="ECO:0000256" key="4">
    <source>
        <dbReference type="NCBIfam" id="TIGR00152"/>
    </source>
</evidence>